<dbReference type="GO" id="GO:0006310">
    <property type="term" value="P:DNA recombination"/>
    <property type="evidence" value="ECO:0007669"/>
    <property type="project" value="TreeGrafter"/>
</dbReference>
<dbReference type="InterPro" id="IPR006842">
    <property type="entry name" value="Transposase_31"/>
</dbReference>
<dbReference type="InterPro" id="IPR010106">
    <property type="entry name" value="RpnA"/>
</dbReference>
<dbReference type="PANTHER" id="PTHR34611:SF2">
    <property type="entry name" value="INACTIVE RECOMBINATION-PROMOTING NUCLEASE-LIKE PROTEIN RPNE-RELATED"/>
    <property type="match status" value="1"/>
</dbReference>
<evidence type="ECO:0000256" key="1">
    <source>
        <dbReference type="ARBA" id="ARBA00009787"/>
    </source>
</evidence>
<organism evidence="3">
    <name type="scientific">Vibrio vulnificus</name>
    <dbReference type="NCBI Taxonomy" id="672"/>
    <lineage>
        <taxon>Bacteria</taxon>
        <taxon>Pseudomonadati</taxon>
        <taxon>Pseudomonadota</taxon>
        <taxon>Gammaproteobacteria</taxon>
        <taxon>Vibrionales</taxon>
        <taxon>Vibrionaceae</taxon>
        <taxon>Vibrio</taxon>
    </lineage>
</organism>
<evidence type="ECO:0000313" key="3">
    <source>
        <dbReference type="EMBL" id="CAL25376.1"/>
    </source>
</evidence>
<dbReference type="RefSeq" id="WP_011988308.1">
    <property type="nucleotide sequence ID" value="NC_009701.1"/>
</dbReference>
<evidence type="ECO:0000259" key="2">
    <source>
        <dbReference type="Pfam" id="PF04754"/>
    </source>
</evidence>
<accession>A0A9P1JE58</accession>
<gene>
    <name evidence="3" type="primary">vep14</name>
</gene>
<sequence length="320" mass="36337">MQMKTPTSIHDGLFKSFLTVPETAEDFLNIHLPEHIKQICNLDTLQLQSGSFLEEELVPYYSDVLYSMETDSGVGYVYALIEHQSSPDKHMGFRMMRYAIAAMKQHLDAGNDTLPLVVPLLFYHGRTSPYPYSTNWLDEFENPEIAKALYSQDFPLVDVTVISDDEIIRHKRVALLELVQKHVQQRDLLDFTDTLVTLLLERLITTNQLDSLVEYLLRVGETSNLEGLMRTLAQQVPEHEERFMTVAEQLEARGREQGLKQGLKQGLEQGRQEGEEFGRQEGQQAAKLAIAKRMLAAGLDKSLISETTGLSEKELLALIN</sequence>
<dbReference type="PANTHER" id="PTHR34611">
    <property type="match status" value="1"/>
</dbReference>
<dbReference type="InterPro" id="IPR051699">
    <property type="entry name" value="Rpn/YhgA-like_nuclease"/>
</dbReference>
<comment type="similarity">
    <text evidence="1">Belongs to the Rpn/YhgA-like nuclease family.</text>
</comment>
<protein>
    <submittedName>
        <fullName evidence="3">Cytoplasmic protein</fullName>
    </submittedName>
</protein>
<dbReference type="AlphaFoldDB" id="A0A9P1JE58"/>
<dbReference type="NCBIfam" id="TIGR01784">
    <property type="entry name" value="T_den_put_tspse"/>
    <property type="match status" value="1"/>
</dbReference>
<feature type="domain" description="Transposase (putative) YhgA-like" evidence="2">
    <location>
        <begin position="10"/>
        <end position="208"/>
    </location>
</feature>
<dbReference type="GO" id="GO:1990238">
    <property type="term" value="F:double-stranded DNA endonuclease activity"/>
    <property type="evidence" value="ECO:0007669"/>
    <property type="project" value="TreeGrafter"/>
</dbReference>
<name>A0A9P1JE58_VIBVL</name>
<reference evidence="3" key="1">
    <citation type="journal article" date="2008" name="J. Bacteriol.">
        <title>A common virulence plasmid in biotype 2 Vibrio vulnificus and its dissemination aided by a conjugal plasmid.</title>
        <authorList>
            <person name="Lee C.T."/>
            <person name="Amaro C."/>
            <person name="Wu K.M."/>
            <person name="Valiente E."/>
            <person name="Chang Y.F."/>
            <person name="Tsai S.F."/>
            <person name="Chang C.H."/>
            <person name="Hor L.I."/>
        </authorList>
    </citation>
    <scope>NUCLEOTIDE SEQUENCE</scope>
    <source>
        <strain evidence="3">CECT4999</strain>
    </source>
</reference>
<proteinExistence type="inferred from homology"/>
<dbReference type="Pfam" id="PF04754">
    <property type="entry name" value="Transposase_31"/>
    <property type="match status" value="1"/>
</dbReference>
<dbReference type="EMBL" id="AM293858">
    <property type="protein sequence ID" value="CAL25376.1"/>
    <property type="molecule type" value="Genomic_DNA"/>
</dbReference>